<evidence type="ECO:0000259" key="1">
    <source>
        <dbReference type="PROSITE" id="PS50043"/>
    </source>
</evidence>
<dbReference type="PROSITE" id="PS50043">
    <property type="entry name" value="HTH_LUXR_2"/>
    <property type="match status" value="1"/>
</dbReference>
<dbReference type="Gene3D" id="1.10.10.10">
    <property type="entry name" value="Winged helix-like DNA-binding domain superfamily/Winged helix DNA-binding domain"/>
    <property type="match status" value="1"/>
</dbReference>
<dbReference type="SMART" id="SM00421">
    <property type="entry name" value="HTH_LUXR"/>
    <property type="match status" value="1"/>
</dbReference>
<name>F2IUM0_POLGS</name>
<dbReference type="Pfam" id="PF00196">
    <property type="entry name" value="GerE"/>
    <property type="match status" value="1"/>
</dbReference>
<keyword evidence="3" id="KW-1185">Reference proteome</keyword>
<dbReference type="STRING" id="991905.SL003B_0642"/>
<organism evidence="2 3">
    <name type="scientific">Polymorphum gilvum (strain LMG 25793 / CGMCC 1.9160 / SL003B-26A1)</name>
    <dbReference type="NCBI Taxonomy" id="991905"/>
    <lineage>
        <taxon>Bacteria</taxon>
        <taxon>Pseudomonadati</taxon>
        <taxon>Pseudomonadota</taxon>
        <taxon>Alphaproteobacteria</taxon>
        <taxon>Rhodobacterales</taxon>
        <taxon>Paracoccaceae</taxon>
        <taxon>Polymorphum</taxon>
    </lineage>
</organism>
<evidence type="ECO:0000313" key="2">
    <source>
        <dbReference type="EMBL" id="ADZ69074.1"/>
    </source>
</evidence>
<dbReference type="HOGENOM" id="CLU_2772373_0_0_5"/>
<dbReference type="GO" id="GO:0003677">
    <property type="term" value="F:DNA binding"/>
    <property type="evidence" value="ECO:0007669"/>
    <property type="project" value="InterPro"/>
</dbReference>
<proteinExistence type="predicted"/>
<evidence type="ECO:0000313" key="3">
    <source>
        <dbReference type="Proteomes" id="UP000008130"/>
    </source>
</evidence>
<protein>
    <submittedName>
        <fullName evidence="2">Transcriptional regulator, LuxR family</fullName>
    </submittedName>
</protein>
<dbReference type="AlphaFoldDB" id="F2IUM0"/>
<dbReference type="EMBL" id="CP002568">
    <property type="protein sequence ID" value="ADZ69074.1"/>
    <property type="molecule type" value="Genomic_DNA"/>
</dbReference>
<dbReference type="RefSeq" id="WP_013651399.1">
    <property type="nucleotide sequence ID" value="NC_015259.1"/>
</dbReference>
<sequence>MDDFYAARGRTIPPLPWPNFAPPLSQTAQILGISYRTVYFHLANVRSKMGVVNVYHAVMKAIMEGIISP</sequence>
<dbReference type="InterPro" id="IPR016032">
    <property type="entry name" value="Sig_transdc_resp-reg_C-effctor"/>
</dbReference>
<dbReference type="Proteomes" id="UP000008130">
    <property type="component" value="Chromosome"/>
</dbReference>
<reference evidence="2 3" key="1">
    <citation type="journal article" date="2011" name="J. Bacteriol.">
        <title>Complete genome sequence of Polymorphum gilvum SL003B-26A1T, a crude oil-degrading bacterium from oil-polluted saline soil.</title>
        <authorList>
            <person name="Li S.G."/>
            <person name="Tang Y.Q."/>
            <person name="Nie Y."/>
            <person name="Cai M."/>
            <person name="Wu X.L."/>
        </authorList>
    </citation>
    <scope>NUCLEOTIDE SEQUENCE [LARGE SCALE GENOMIC DNA]</scope>
    <source>
        <strain evidence="3">LMG 25793 / CGMCC 1.9160 / SL003B-26A1</strain>
    </source>
</reference>
<dbReference type="InterPro" id="IPR000792">
    <property type="entry name" value="Tscrpt_reg_LuxR_C"/>
</dbReference>
<accession>F2IUM0</accession>
<dbReference type="OrthoDB" id="7345476at2"/>
<gene>
    <name evidence="2" type="ordered locus">SL003B_0642</name>
</gene>
<dbReference type="GO" id="GO:0006355">
    <property type="term" value="P:regulation of DNA-templated transcription"/>
    <property type="evidence" value="ECO:0007669"/>
    <property type="project" value="InterPro"/>
</dbReference>
<dbReference type="eggNOG" id="COG2771">
    <property type="taxonomic scope" value="Bacteria"/>
</dbReference>
<feature type="domain" description="HTH luxR-type" evidence="1">
    <location>
        <begin position="1"/>
        <end position="65"/>
    </location>
</feature>
<dbReference type="InterPro" id="IPR036388">
    <property type="entry name" value="WH-like_DNA-bd_sf"/>
</dbReference>
<dbReference type="KEGG" id="pgv:SL003B_0642"/>
<dbReference type="CDD" id="cd06170">
    <property type="entry name" value="LuxR_C_like"/>
    <property type="match status" value="1"/>
</dbReference>
<dbReference type="SUPFAM" id="SSF46894">
    <property type="entry name" value="C-terminal effector domain of the bipartite response regulators"/>
    <property type="match status" value="1"/>
</dbReference>